<organism evidence="1 2">
    <name type="scientific">Aspergillus glaucus CBS 516.65</name>
    <dbReference type="NCBI Taxonomy" id="1160497"/>
    <lineage>
        <taxon>Eukaryota</taxon>
        <taxon>Fungi</taxon>
        <taxon>Dikarya</taxon>
        <taxon>Ascomycota</taxon>
        <taxon>Pezizomycotina</taxon>
        <taxon>Eurotiomycetes</taxon>
        <taxon>Eurotiomycetidae</taxon>
        <taxon>Eurotiales</taxon>
        <taxon>Aspergillaceae</taxon>
        <taxon>Aspergillus</taxon>
        <taxon>Aspergillus subgen. Aspergillus</taxon>
    </lineage>
</organism>
<gene>
    <name evidence="1" type="ORF">ASPGLDRAFT_40459</name>
</gene>
<dbReference type="GeneID" id="34461484"/>
<dbReference type="OrthoDB" id="4045395at2759"/>
<evidence type="ECO:0008006" key="3">
    <source>
        <dbReference type="Google" id="ProtNLM"/>
    </source>
</evidence>
<dbReference type="InterPro" id="IPR043047">
    <property type="entry name" value="Hri1_N_sf"/>
</dbReference>
<keyword evidence="2" id="KW-1185">Reference proteome</keyword>
<dbReference type="STRING" id="1160497.A0A1L9V4L2"/>
<protein>
    <recommendedName>
        <fullName evidence="3">Protein HRI1</fullName>
    </recommendedName>
</protein>
<name>A0A1L9V4L2_ASPGL</name>
<reference evidence="2" key="1">
    <citation type="journal article" date="2017" name="Genome Biol.">
        <title>Comparative genomics reveals high biological diversity and specific adaptations in the industrially and medically important fungal genus Aspergillus.</title>
        <authorList>
            <person name="de Vries R.P."/>
            <person name="Riley R."/>
            <person name="Wiebenga A."/>
            <person name="Aguilar-Osorio G."/>
            <person name="Amillis S."/>
            <person name="Uchima C.A."/>
            <person name="Anderluh G."/>
            <person name="Asadollahi M."/>
            <person name="Askin M."/>
            <person name="Barry K."/>
            <person name="Battaglia E."/>
            <person name="Bayram O."/>
            <person name="Benocci T."/>
            <person name="Braus-Stromeyer S.A."/>
            <person name="Caldana C."/>
            <person name="Canovas D."/>
            <person name="Cerqueira G.C."/>
            <person name="Chen F."/>
            <person name="Chen W."/>
            <person name="Choi C."/>
            <person name="Clum A."/>
            <person name="Dos Santos R.A."/>
            <person name="Damasio A.R."/>
            <person name="Diallinas G."/>
            <person name="Emri T."/>
            <person name="Fekete E."/>
            <person name="Flipphi M."/>
            <person name="Freyberg S."/>
            <person name="Gallo A."/>
            <person name="Gournas C."/>
            <person name="Habgood R."/>
            <person name="Hainaut M."/>
            <person name="Harispe M.L."/>
            <person name="Henrissat B."/>
            <person name="Hilden K.S."/>
            <person name="Hope R."/>
            <person name="Hossain A."/>
            <person name="Karabika E."/>
            <person name="Karaffa L."/>
            <person name="Karanyi Z."/>
            <person name="Krasevec N."/>
            <person name="Kuo A."/>
            <person name="Kusch H."/>
            <person name="LaButti K."/>
            <person name="Lagendijk E.L."/>
            <person name="Lapidus A."/>
            <person name="Levasseur A."/>
            <person name="Lindquist E."/>
            <person name="Lipzen A."/>
            <person name="Logrieco A.F."/>
            <person name="MacCabe A."/>
            <person name="Maekelae M.R."/>
            <person name="Malavazi I."/>
            <person name="Melin P."/>
            <person name="Meyer V."/>
            <person name="Mielnichuk N."/>
            <person name="Miskei M."/>
            <person name="Molnar A.P."/>
            <person name="Mule G."/>
            <person name="Ngan C.Y."/>
            <person name="Orejas M."/>
            <person name="Orosz E."/>
            <person name="Ouedraogo J.P."/>
            <person name="Overkamp K.M."/>
            <person name="Park H.-S."/>
            <person name="Perrone G."/>
            <person name="Piumi F."/>
            <person name="Punt P.J."/>
            <person name="Ram A.F."/>
            <person name="Ramon A."/>
            <person name="Rauscher S."/>
            <person name="Record E."/>
            <person name="Riano-Pachon D.M."/>
            <person name="Robert V."/>
            <person name="Roehrig J."/>
            <person name="Ruller R."/>
            <person name="Salamov A."/>
            <person name="Salih N.S."/>
            <person name="Samson R.A."/>
            <person name="Sandor E."/>
            <person name="Sanguinetti M."/>
            <person name="Schuetze T."/>
            <person name="Sepcic K."/>
            <person name="Shelest E."/>
            <person name="Sherlock G."/>
            <person name="Sophianopoulou V."/>
            <person name="Squina F.M."/>
            <person name="Sun H."/>
            <person name="Susca A."/>
            <person name="Todd R.B."/>
            <person name="Tsang A."/>
            <person name="Unkles S.E."/>
            <person name="van de Wiele N."/>
            <person name="van Rossen-Uffink D."/>
            <person name="Oliveira J.V."/>
            <person name="Vesth T.C."/>
            <person name="Visser J."/>
            <person name="Yu J.-H."/>
            <person name="Zhou M."/>
            <person name="Andersen M.R."/>
            <person name="Archer D.B."/>
            <person name="Baker S.E."/>
            <person name="Benoit I."/>
            <person name="Brakhage A.A."/>
            <person name="Braus G.H."/>
            <person name="Fischer R."/>
            <person name="Frisvad J.C."/>
            <person name="Goldman G.H."/>
            <person name="Houbraken J."/>
            <person name="Oakley B."/>
            <person name="Pocsi I."/>
            <person name="Scazzocchio C."/>
            <person name="Seiboth B."/>
            <person name="vanKuyk P.A."/>
            <person name="Wortman J."/>
            <person name="Dyer P.S."/>
            <person name="Grigoriev I.V."/>
        </authorList>
    </citation>
    <scope>NUCLEOTIDE SEQUENCE [LARGE SCALE GENOMIC DNA]</scope>
    <source>
        <strain evidence="2">CBS 516.65</strain>
    </source>
</reference>
<dbReference type="Proteomes" id="UP000184300">
    <property type="component" value="Unassembled WGS sequence"/>
</dbReference>
<evidence type="ECO:0000313" key="1">
    <source>
        <dbReference type="EMBL" id="OJJ78858.1"/>
    </source>
</evidence>
<dbReference type="AlphaFoldDB" id="A0A1L9V4L2"/>
<dbReference type="EMBL" id="KV878926">
    <property type="protein sequence ID" value="OJJ78858.1"/>
    <property type="molecule type" value="Genomic_DNA"/>
</dbReference>
<proteinExistence type="predicted"/>
<dbReference type="Pfam" id="PF16815">
    <property type="entry name" value="HRI1"/>
    <property type="match status" value="1"/>
</dbReference>
<dbReference type="InterPro" id="IPR031818">
    <property type="entry name" value="Hri1"/>
</dbReference>
<dbReference type="VEuPathDB" id="FungiDB:ASPGLDRAFT_40459"/>
<dbReference type="RefSeq" id="XP_022395556.1">
    <property type="nucleotide sequence ID" value="XM_022545223.1"/>
</dbReference>
<sequence>MSPSKPPQTQISTRVSIRWLPEPPFETTDSIVLTIGEWYVDLRVDKKTGLIDWAIAGQCLQQPGSPRRLVFTHTIDSHNNFNISDPCPFIPLPNGDDIETGAMPRPDKPGAPVTKYEEVWRYHSLRNSPEPRRAWILESADCEQKEGQYLIWKTFLGRIGDTYLALHQEQVHVQSRSSAGKWKVEVKGGPVSARREEWSGTQWEEKYVLGPSGQSLPSMRIGIDGKIQGSWASPGQKVSVGGRQYIFRAFEDLENEGSSGKSRL</sequence>
<evidence type="ECO:0000313" key="2">
    <source>
        <dbReference type="Proteomes" id="UP000184300"/>
    </source>
</evidence>
<accession>A0A1L9V4L2</accession>
<dbReference type="Gene3D" id="2.40.128.320">
    <property type="entry name" value="Protein HRI1, N-terminal domain"/>
    <property type="match status" value="1"/>
</dbReference>